<evidence type="ECO:0000256" key="3">
    <source>
        <dbReference type="ARBA" id="ARBA00022448"/>
    </source>
</evidence>
<dbReference type="PROSITE" id="PS00217">
    <property type="entry name" value="SUGAR_TRANSPORT_2"/>
    <property type="match status" value="1"/>
</dbReference>
<keyword evidence="12" id="KW-1185">Reference proteome</keyword>
<evidence type="ECO:0000313" key="11">
    <source>
        <dbReference type="EMBL" id="MBU3161005.1"/>
    </source>
</evidence>
<dbReference type="PROSITE" id="PS50850">
    <property type="entry name" value="MFS"/>
    <property type="match status" value="1"/>
</dbReference>
<evidence type="ECO:0000256" key="7">
    <source>
        <dbReference type="ARBA" id="ARBA00023136"/>
    </source>
</evidence>
<evidence type="ECO:0000256" key="8">
    <source>
        <dbReference type="RuleBase" id="RU003346"/>
    </source>
</evidence>
<evidence type="ECO:0000256" key="2">
    <source>
        <dbReference type="ARBA" id="ARBA00010992"/>
    </source>
</evidence>
<dbReference type="PANTHER" id="PTHR48023:SF4">
    <property type="entry name" value="D-XYLOSE-PROTON SYMPORTER-LIKE 2"/>
    <property type="match status" value="1"/>
</dbReference>
<evidence type="ECO:0000256" key="5">
    <source>
        <dbReference type="ARBA" id="ARBA00022692"/>
    </source>
</evidence>
<feature type="transmembrane region" description="Helical" evidence="9">
    <location>
        <begin position="409"/>
        <end position="434"/>
    </location>
</feature>
<gene>
    <name evidence="11" type="ORF">KPL37_14865</name>
</gene>
<proteinExistence type="inferred from homology"/>
<dbReference type="InterPro" id="IPR005829">
    <property type="entry name" value="Sugar_transporter_CS"/>
</dbReference>
<dbReference type="RefSeq" id="WP_216150591.1">
    <property type="nucleotide sequence ID" value="NZ_JAHLDV010000043.1"/>
</dbReference>
<evidence type="ECO:0000256" key="4">
    <source>
        <dbReference type="ARBA" id="ARBA00022475"/>
    </source>
</evidence>
<feature type="transmembrane region" description="Helical" evidence="9">
    <location>
        <begin position="50"/>
        <end position="71"/>
    </location>
</feature>
<dbReference type="PANTHER" id="PTHR48023">
    <property type="entry name" value="D-XYLOSE-PROTON SYMPORTER-LIKE 2"/>
    <property type="match status" value="1"/>
</dbReference>
<dbReference type="Proteomes" id="UP000776252">
    <property type="component" value="Unassembled WGS sequence"/>
</dbReference>
<name>A0ABS6BWM5_9CLOT</name>
<feature type="transmembrane region" description="Helical" evidence="9">
    <location>
        <begin position="296"/>
        <end position="316"/>
    </location>
</feature>
<reference evidence="11 12" key="1">
    <citation type="submission" date="2021-06" db="EMBL/GenBank/DDBJ databases">
        <title>Clostridia strains as spoilage organisms.</title>
        <authorList>
            <person name="Wambui J."/>
            <person name="Stephan R."/>
            <person name="Stevens M.J.A."/>
        </authorList>
    </citation>
    <scope>NUCLEOTIDE SEQUENCE [LARGE SCALE GENOMIC DNA]</scope>
    <source>
        <strain evidence="11 12">DSM 14204</strain>
    </source>
</reference>
<feature type="transmembrane region" description="Helical" evidence="9">
    <location>
        <begin position="12"/>
        <end position="30"/>
    </location>
</feature>
<dbReference type="PROSITE" id="PS00216">
    <property type="entry name" value="SUGAR_TRANSPORT_1"/>
    <property type="match status" value="1"/>
</dbReference>
<dbReference type="NCBIfam" id="TIGR00879">
    <property type="entry name" value="SP"/>
    <property type="match status" value="1"/>
</dbReference>
<feature type="transmembrane region" description="Helical" evidence="9">
    <location>
        <begin position="386"/>
        <end position="403"/>
    </location>
</feature>
<feature type="transmembrane region" description="Helical" evidence="9">
    <location>
        <begin position="83"/>
        <end position="100"/>
    </location>
</feature>
<dbReference type="InterPro" id="IPR047984">
    <property type="entry name" value="XylE-like"/>
</dbReference>
<comment type="similarity">
    <text evidence="2 8">Belongs to the major facilitator superfamily. Sugar transporter (TC 2.A.1.1) family.</text>
</comment>
<dbReference type="Pfam" id="PF00083">
    <property type="entry name" value="Sugar_tr"/>
    <property type="match status" value="1"/>
</dbReference>
<feature type="transmembrane region" description="Helical" evidence="9">
    <location>
        <begin position="353"/>
        <end position="374"/>
    </location>
</feature>
<feature type="transmembrane region" description="Helical" evidence="9">
    <location>
        <begin position="141"/>
        <end position="164"/>
    </location>
</feature>
<keyword evidence="7 9" id="KW-0472">Membrane</keyword>
<dbReference type="InterPro" id="IPR005828">
    <property type="entry name" value="MFS_sugar_transport-like"/>
</dbReference>
<keyword evidence="4" id="KW-1003">Cell membrane</keyword>
<dbReference type="CDD" id="cd17359">
    <property type="entry name" value="MFS_XylE_like"/>
    <property type="match status" value="1"/>
</dbReference>
<evidence type="ECO:0000256" key="9">
    <source>
        <dbReference type="SAM" id="Phobius"/>
    </source>
</evidence>
<sequence>MPDKPKSKRSLMFIILISCAAGLGGLLYGYDTAVISGAIGSLQKLYNLTPMMEGLVISSIMIGGVAGVGISGFLGDFIGRKKVLMFAAALFGVSALASALSHSVEALIIAGIIGGLGIGMASALSVTYITECAPPAIRGRLSALYQLFTISGMCLTYFINLWIVNMGSEAWLTTTGWRWMLACGIFPSFVFLLTLFFVPESPRYLVKAGKLDQASAVLNKINGPVIGKQEFDSISNSLIVEKDSSLKQLFKPGLRKALVIGIFLAIFNQAVGMNSITYYGPKIFEMIGFKTNSSFLATSVVGVVDVLATILAMFLIDKVGRKKLMSIGSALMAIFMLFIGLAFYTHYGNGMVILFLILGFVASFCISMGPIPWIMIPEIFPNYLRARATGIATMFLWGANWAIGQFTPMLLSSIGGAFTFWIFCGLNVICFIFVTTSVPETKNKSLEEIEKFWVPKNNKKNVAKI</sequence>
<feature type="transmembrane region" description="Helical" evidence="9">
    <location>
        <begin position="257"/>
        <end position="276"/>
    </location>
</feature>
<feature type="domain" description="Major facilitator superfamily (MFS) profile" evidence="10">
    <location>
        <begin position="17"/>
        <end position="442"/>
    </location>
</feature>
<protein>
    <submittedName>
        <fullName evidence="11">Sugar porter family MFS transporter</fullName>
    </submittedName>
</protein>
<organism evidence="11 12">
    <name type="scientific">Clostridium frigoris</name>
    <dbReference type="NCBI Taxonomy" id="205327"/>
    <lineage>
        <taxon>Bacteria</taxon>
        <taxon>Bacillati</taxon>
        <taxon>Bacillota</taxon>
        <taxon>Clostridia</taxon>
        <taxon>Eubacteriales</taxon>
        <taxon>Clostridiaceae</taxon>
        <taxon>Clostridium</taxon>
    </lineage>
</organism>
<feature type="transmembrane region" description="Helical" evidence="9">
    <location>
        <begin position="106"/>
        <end position="129"/>
    </location>
</feature>
<evidence type="ECO:0000256" key="1">
    <source>
        <dbReference type="ARBA" id="ARBA00004651"/>
    </source>
</evidence>
<feature type="transmembrane region" description="Helical" evidence="9">
    <location>
        <begin position="328"/>
        <end position="347"/>
    </location>
</feature>
<evidence type="ECO:0000256" key="6">
    <source>
        <dbReference type="ARBA" id="ARBA00022989"/>
    </source>
</evidence>
<dbReference type="InterPro" id="IPR003663">
    <property type="entry name" value="Sugar/inositol_transpt"/>
</dbReference>
<dbReference type="EMBL" id="JAHLDV010000043">
    <property type="protein sequence ID" value="MBU3161005.1"/>
    <property type="molecule type" value="Genomic_DNA"/>
</dbReference>
<keyword evidence="5 9" id="KW-0812">Transmembrane</keyword>
<dbReference type="InterPro" id="IPR050820">
    <property type="entry name" value="MFS_Sugar_Transporter"/>
</dbReference>
<evidence type="ECO:0000313" key="12">
    <source>
        <dbReference type="Proteomes" id="UP000776252"/>
    </source>
</evidence>
<accession>A0ABS6BWM5</accession>
<comment type="caution">
    <text evidence="11">The sequence shown here is derived from an EMBL/GenBank/DDBJ whole genome shotgun (WGS) entry which is preliminary data.</text>
</comment>
<comment type="subcellular location">
    <subcellularLocation>
        <location evidence="1">Cell membrane</location>
        <topology evidence="1">Multi-pass membrane protein</topology>
    </subcellularLocation>
</comment>
<keyword evidence="6 9" id="KW-1133">Transmembrane helix</keyword>
<dbReference type="InterPro" id="IPR020846">
    <property type="entry name" value="MFS_dom"/>
</dbReference>
<feature type="transmembrane region" description="Helical" evidence="9">
    <location>
        <begin position="176"/>
        <end position="198"/>
    </location>
</feature>
<keyword evidence="3 8" id="KW-0813">Transport</keyword>
<evidence type="ECO:0000259" key="10">
    <source>
        <dbReference type="PROSITE" id="PS50850"/>
    </source>
</evidence>